<dbReference type="EMBL" id="NMUH01000819">
    <property type="protein sequence ID" value="MQL85274.1"/>
    <property type="molecule type" value="Genomic_DNA"/>
</dbReference>
<evidence type="ECO:0000313" key="1">
    <source>
        <dbReference type="EMBL" id="MQL85274.1"/>
    </source>
</evidence>
<accession>A0A843UUB1</accession>
<evidence type="ECO:0000313" key="2">
    <source>
        <dbReference type="Proteomes" id="UP000652761"/>
    </source>
</evidence>
<reference evidence="1" key="1">
    <citation type="submission" date="2017-07" db="EMBL/GenBank/DDBJ databases">
        <title>Taro Niue Genome Assembly and Annotation.</title>
        <authorList>
            <person name="Atibalentja N."/>
            <person name="Keating K."/>
            <person name="Fields C.J."/>
        </authorList>
    </citation>
    <scope>NUCLEOTIDE SEQUENCE</scope>
    <source>
        <strain evidence="1">Niue_2</strain>
        <tissue evidence="1">Leaf</tissue>
    </source>
</reference>
<sequence length="118" mass="13929">MNEIQRLKLGDSYTTLGAYLKAHQMKSGDYLDEYTRVLCAIMEGERGRGLGWSKALPWSEHMRTQTSNEGVKHLSFELQIAKTEIEAMRAREKEMEEREKVRERGMQEMKDVRNYLLW</sequence>
<dbReference type="AlphaFoldDB" id="A0A843UUB1"/>
<gene>
    <name evidence="1" type="ORF">Taro_017790</name>
</gene>
<name>A0A843UUB1_COLES</name>
<dbReference type="Proteomes" id="UP000652761">
    <property type="component" value="Unassembled WGS sequence"/>
</dbReference>
<protein>
    <submittedName>
        <fullName evidence="1">Uncharacterized protein</fullName>
    </submittedName>
</protein>
<proteinExistence type="predicted"/>
<keyword evidence="2" id="KW-1185">Reference proteome</keyword>
<comment type="caution">
    <text evidence="1">The sequence shown here is derived from an EMBL/GenBank/DDBJ whole genome shotgun (WGS) entry which is preliminary data.</text>
</comment>
<organism evidence="1 2">
    <name type="scientific">Colocasia esculenta</name>
    <name type="common">Wild taro</name>
    <name type="synonym">Arum esculentum</name>
    <dbReference type="NCBI Taxonomy" id="4460"/>
    <lineage>
        <taxon>Eukaryota</taxon>
        <taxon>Viridiplantae</taxon>
        <taxon>Streptophyta</taxon>
        <taxon>Embryophyta</taxon>
        <taxon>Tracheophyta</taxon>
        <taxon>Spermatophyta</taxon>
        <taxon>Magnoliopsida</taxon>
        <taxon>Liliopsida</taxon>
        <taxon>Araceae</taxon>
        <taxon>Aroideae</taxon>
        <taxon>Colocasieae</taxon>
        <taxon>Colocasia</taxon>
    </lineage>
</organism>